<dbReference type="InterPro" id="IPR001375">
    <property type="entry name" value="Peptidase_S9_cat"/>
</dbReference>
<evidence type="ECO:0000313" key="5">
    <source>
        <dbReference type="EMBL" id="SBV92619.1"/>
    </source>
</evidence>
<dbReference type="AlphaFoldDB" id="A0A212IZK0"/>
<dbReference type="SUPFAM" id="SSF82171">
    <property type="entry name" value="DPP6 N-terminal domain-like"/>
    <property type="match status" value="1"/>
</dbReference>
<evidence type="ECO:0000259" key="3">
    <source>
        <dbReference type="Pfam" id="PF00326"/>
    </source>
</evidence>
<dbReference type="Pfam" id="PF00326">
    <property type="entry name" value="Peptidase_S9"/>
    <property type="match status" value="1"/>
</dbReference>
<feature type="chain" id="PRO_5012262020" description="Dipeptidyl-peptidase IV" evidence="2">
    <location>
        <begin position="20"/>
        <end position="717"/>
    </location>
</feature>
<keyword evidence="2" id="KW-0732">Signal</keyword>
<keyword evidence="1" id="KW-0325">Glycoprotein</keyword>
<dbReference type="RefSeq" id="WP_296938546.1">
    <property type="nucleotide sequence ID" value="NZ_LT599032.1"/>
</dbReference>
<dbReference type="GO" id="GO:0008236">
    <property type="term" value="F:serine-type peptidase activity"/>
    <property type="evidence" value="ECO:0007669"/>
    <property type="project" value="InterPro"/>
</dbReference>
<sequence length="717" mass="81344">MKNVFGLLLAGLLFTSAHAQRLDLRDINAGKYYARGVQPVTSSTDGESYFQADRDNKMIIKYSYKTGLPTDTIFNVKKARDCTFDSFQGFLISPDEKRLVVYNDSESIYRHSFKANYYYYDVRRNLVRKLTENKSKQSVPVFSRDGRMLAYVIDNNIWLAKFDYDTESQVTKDGEINKIINGGTDWVYEEEFGTTRLMDFSADGGLLAFVRFDETAVPQYSMQMYGNQLYPSLFTFKYPKAGEQNSKVTCNVFDIDAKTIRKMNIPESTEYIPRIEFLPTGDELAIMTLNRDQNKFEMFFTNARSAVPRSVLNEVNSRYVDSQSLNTIHFFGNQFTYVSERSGYAHIYLYDNTGVMQKQLTSGNYDVTGLLAVDPVAKAVFYEAAEESPLQRAIYKVDMVKGIKTKLSAKQGTNEATFSENGKYYINSYSNTSTPKITTVHDATGKELRVLEDNAALSKTLALMTLPKKEFITVKSADGRDLNAYIMKPADFNPSRKYPLVMVQYSGPDSQQVQDRYGMDWTDYLTTQGFIVACVDGRGTGARGEEFRKCTYMNLGIYESDDQVAAAKHFATLPYIDGSKMAIWGWSYGGYNVLMSMSRGNGTFKAGVAIAPVTDWRFYDSVYTERFMRTPQQNNAGYEAGSPVNFANKLEGNLLLIHGSADDNVHFQNTMDYAAALVKANKQFDMFVFTDKDHSIRGAANRTYLYEKVIKFLKTNL</sequence>
<organism evidence="5">
    <name type="scientific">uncultured Dysgonomonas sp</name>
    <dbReference type="NCBI Taxonomy" id="206096"/>
    <lineage>
        <taxon>Bacteria</taxon>
        <taxon>Pseudomonadati</taxon>
        <taxon>Bacteroidota</taxon>
        <taxon>Bacteroidia</taxon>
        <taxon>Bacteroidales</taxon>
        <taxon>Dysgonomonadaceae</taxon>
        <taxon>Dysgonomonas</taxon>
        <taxon>environmental samples</taxon>
    </lineage>
</organism>
<dbReference type="InterPro" id="IPR050278">
    <property type="entry name" value="Serine_Prot_S9B/DPPIV"/>
</dbReference>
<dbReference type="GO" id="GO:0006508">
    <property type="term" value="P:proteolysis"/>
    <property type="evidence" value="ECO:0007669"/>
    <property type="project" value="InterPro"/>
</dbReference>
<evidence type="ECO:0000259" key="4">
    <source>
        <dbReference type="Pfam" id="PF00930"/>
    </source>
</evidence>
<reference evidence="5" key="1">
    <citation type="submission" date="2016-04" db="EMBL/GenBank/DDBJ databases">
        <authorList>
            <person name="Evans L.H."/>
            <person name="Alamgir A."/>
            <person name="Owens N."/>
            <person name="Weber N.D."/>
            <person name="Virtaneva K."/>
            <person name="Barbian K."/>
            <person name="Babar A."/>
            <person name="Rosenke K."/>
        </authorList>
    </citation>
    <scope>NUCLEOTIDE SEQUENCE</scope>
    <source>
        <strain evidence="5">86-1</strain>
    </source>
</reference>
<dbReference type="PANTHER" id="PTHR11731:SF193">
    <property type="entry name" value="DIPEPTIDYL PEPTIDASE 9"/>
    <property type="match status" value="1"/>
</dbReference>
<dbReference type="GO" id="GO:0008239">
    <property type="term" value="F:dipeptidyl-peptidase activity"/>
    <property type="evidence" value="ECO:0007669"/>
    <property type="project" value="TreeGrafter"/>
</dbReference>
<accession>A0A212IZK0</accession>
<proteinExistence type="predicted"/>
<dbReference type="InterPro" id="IPR002469">
    <property type="entry name" value="Peptidase_S9B_N"/>
</dbReference>
<evidence type="ECO:0008006" key="6">
    <source>
        <dbReference type="Google" id="ProtNLM"/>
    </source>
</evidence>
<feature type="signal peptide" evidence="2">
    <location>
        <begin position="1"/>
        <end position="19"/>
    </location>
</feature>
<dbReference type="FunFam" id="3.40.50.1820:FF:000003">
    <property type="entry name" value="Dipeptidyl peptidase 4"/>
    <property type="match status" value="1"/>
</dbReference>
<evidence type="ECO:0000256" key="1">
    <source>
        <dbReference type="ARBA" id="ARBA00023180"/>
    </source>
</evidence>
<gene>
    <name evidence="5" type="ORF">KL86DYS1_10657</name>
</gene>
<feature type="domain" description="Peptidase S9 prolyl oligopeptidase catalytic" evidence="3">
    <location>
        <begin position="524"/>
        <end position="716"/>
    </location>
</feature>
<dbReference type="Pfam" id="PF00930">
    <property type="entry name" value="DPPIV_N"/>
    <property type="match status" value="1"/>
</dbReference>
<dbReference type="SUPFAM" id="SSF53474">
    <property type="entry name" value="alpha/beta-Hydrolases"/>
    <property type="match status" value="1"/>
</dbReference>
<protein>
    <recommendedName>
        <fullName evidence="6">Dipeptidyl-peptidase IV</fullName>
    </recommendedName>
</protein>
<dbReference type="InterPro" id="IPR029058">
    <property type="entry name" value="AB_hydrolase_fold"/>
</dbReference>
<evidence type="ECO:0000256" key="2">
    <source>
        <dbReference type="SAM" id="SignalP"/>
    </source>
</evidence>
<dbReference type="EMBL" id="FLUM01000001">
    <property type="protein sequence ID" value="SBV92619.1"/>
    <property type="molecule type" value="Genomic_DNA"/>
</dbReference>
<feature type="domain" description="Dipeptidylpeptidase IV N-terminal" evidence="4">
    <location>
        <begin position="93"/>
        <end position="435"/>
    </location>
</feature>
<dbReference type="PANTHER" id="PTHR11731">
    <property type="entry name" value="PROTEASE FAMILY S9B,C DIPEPTIDYL-PEPTIDASE IV-RELATED"/>
    <property type="match status" value="1"/>
</dbReference>
<dbReference type="Gene3D" id="3.40.50.1820">
    <property type="entry name" value="alpha/beta hydrolase"/>
    <property type="match status" value="1"/>
</dbReference>
<name>A0A212IZK0_9BACT</name>
<dbReference type="Gene3D" id="2.140.10.30">
    <property type="entry name" value="Dipeptidylpeptidase IV, N-terminal domain"/>
    <property type="match status" value="1"/>
</dbReference>